<name>A0A218WJX6_PUNGR</name>
<dbReference type="AlphaFoldDB" id="A0A218WJX6"/>
<organism evidence="2 3">
    <name type="scientific">Punica granatum</name>
    <name type="common">Pomegranate</name>
    <dbReference type="NCBI Taxonomy" id="22663"/>
    <lineage>
        <taxon>Eukaryota</taxon>
        <taxon>Viridiplantae</taxon>
        <taxon>Streptophyta</taxon>
        <taxon>Embryophyta</taxon>
        <taxon>Tracheophyta</taxon>
        <taxon>Spermatophyta</taxon>
        <taxon>Magnoliopsida</taxon>
        <taxon>eudicotyledons</taxon>
        <taxon>Gunneridae</taxon>
        <taxon>Pentapetalae</taxon>
        <taxon>rosids</taxon>
        <taxon>malvids</taxon>
        <taxon>Myrtales</taxon>
        <taxon>Lythraceae</taxon>
        <taxon>Punica</taxon>
    </lineage>
</organism>
<gene>
    <name evidence="2" type="ORF">CDL15_Pgr001251</name>
</gene>
<protein>
    <submittedName>
        <fullName evidence="2">Uncharacterized protein</fullName>
    </submittedName>
</protein>
<accession>A0A218WJX6</accession>
<sequence>MAPEKEREGRSREGEGSRWKSEWQWNESRKGLVAAGRTRGQGTRTMENRLFSTEKGRGESLRSVWDR</sequence>
<dbReference type="Proteomes" id="UP000197138">
    <property type="component" value="Unassembled WGS sequence"/>
</dbReference>
<evidence type="ECO:0000256" key="1">
    <source>
        <dbReference type="SAM" id="MobiDB-lite"/>
    </source>
</evidence>
<evidence type="ECO:0000313" key="2">
    <source>
        <dbReference type="EMBL" id="OWM73137.1"/>
    </source>
</evidence>
<feature type="compositionally biased region" description="Basic and acidic residues" evidence="1">
    <location>
        <begin position="1"/>
        <end position="21"/>
    </location>
</feature>
<comment type="caution">
    <text evidence="2">The sequence shown here is derived from an EMBL/GenBank/DDBJ whole genome shotgun (WGS) entry which is preliminary data.</text>
</comment>
<proteinExistence type="predicted"/>
<reference evidence="3" key="1">
    <citation type="journal article" date="2017" name="Plant J.">
        <title>The pomegranate (Punica granatum L.) genome and the genomics of punicalagin biosynthesis.</title>
        <authorList>
            <person name="Qin G."/>
            <person name="Xu C."/>
            <person name="Ming R."/>
            <person name="Tang H."/>
            <person name="Guyot R."/>
            <person name="Kramer E.M."/>
            <person name="Hu Y."/>
            <person name="Yi X."/>
            <person name="Qi Y."/>
            <person name="Xu X."/>
            <person name="Gao Z."/>
            <person name="Pan H."/>
            <person name="Jian J."/>
            <person name="Tian Y."/>
            <person name="Yue Z."/>
            <person name="Xu Y."/>
        </authorList>
    </citation>
    <scope>NUCLEOTIDE SEQUENCE [LARGE SCALE GENOMIC DNA]</scope>
    <source>
        <strain evidence="3">cv. Dabenzi</strain>
    </source>
</reference>
<evidence type="ECO:0000313" key="3">
    <source>
        <dbReference type="Proteomes" id="UP000197138"/>
    </source>
</evidence>
<dbReference type="EMBL" id="MTKT01003953">
    <property type="protein sequence ID" value="OWM73137.1"/>
    <property type="molecule type" value="Genomic_DNA"/>
</dbReference>
<feature type="region of interest" description="Disordered" evidence="1">
    <location>
        <begin position="1"/>
        <end position="23"/>
    </location>
</feature>